<name>A0AA41R8V0_9BACT</name>
<feature type="transmembrane region" description="Helical" evidence="1">
    <location>
        <begin position="5"/>
        <end position="25"/>
    </location>
</feature>
<reference evidence="2" key="1">
    <citation type="submission" date="2022-04" db="EMBL/GenBank/DDBJ databases">
        <title>Desulfatitalea alkaliphila sp. nov., a novel anaerobic sulfate-reducing bacterium isolated from terrestrial mud volcano, Taman Peninsula, Russia.</title>
        <authorList>
            <person name="Khomyakova M.A."/>
            <person name="Merkel A.Y."/>
            <person name="Slobodkin A.I."/>
        </authorList>
    </citation>
    <scope>NUCLEOTIDE SEQUENCE</scope>
    <source>
        <strain evidence="2">M08but</strain>
    </source>
</reference>
<evidence type="ECO:0000313" key="3">
    <source>
        <dbReference type="Proteomes" id="UP001165427"/>
    </source>
</evidence>
<evidence type="ECO:0000313" key="2">
    <source>
        <dbReference type="EMBL" id="MCJ8503141.1"/>
    </source>
</evidence>
<comment type="caution">
    <text evidence="2">The sequence shown here is derived from an EMBL/GenBank/DDBJ whole genome shotgun (WGS) entry which is preliminary data.</text>
</comment>
<keyword evidence="1" id="KW-1133">Transmembrane helix</keyword>
<organism evidence="2 3">
    <name type="scientific">Desulfatitalea alkaliphila</name>
    <dbReference type="NCBI Taxonomy" id="2929485"/>
    <lineage>
        <taxon>Bacteria</taxon>
        <taxon>Pseudomonadati</taxon>
        <taxon>Thermodesulfobacteriota</taxon>
        <taxon>Desulfobacteria</taxon>
        <taxon>Desulfobacterales</taxon>
        <taxon>Desulfosarcinaceae</taxon>
        <taxon>Desulfatitalea</taxon>
    </lineage>
</organism>
<keyword evidence="3" id="KW-1185">Reference proteome</keyword>
<feature type="transmembrane region" description="Helical" evidence="1">
    <location>
        <begin position="45"/>
        <end position="63"/>
    </location>
</feature>
<proteinExistence type="predicted"/>
<sequence length="109" mass="12342">MADYLFGLSVLGLLFSFGWFIYLPISQLVQQKEFISLSDLFPLKLLFYPTLGFLTCGFLLYLSKTLKNQNSWASFKYERLGAGTLLLTAIGAFFALSIISNLWAYLFGL</sequence>
<dbReference type="EMBL" id="JALJRB010000050">
    <property type="protein sequence ID" value="MCJ8503141.1"/>
    <property type="molecule type" value="Genomic_DNA"/>
</dbReference>
<gene>
    <name evidence="2" type="ORF">MRX98_21390</name>
</gene>
<protein>
    <submittedName>
        <fullName evidence="2">Uncharacterized protein</fullName>
    </submittedName>
</protein>
<accession>A0AA41R8V0</accession>
<dbReference type="RefSeq" id="WP_246915064.1">
    <property type="nucleotide sequence ID" value="NZ_JALJRB010000050.1"/>
</dbReference>
<feature type="transmembrane region" description="Helical" evidence="1">
    <location>
        <begin position="84"/>
        <end position="106"/>
    </location>
</feature>
<keyword evidence="1" id="KW-0812">Transmembrane</keyword>
<evidence type="ECO:0000256" key="1">
    <source>
        <dbReference type="SAM" id="Phobius"/>
    </source>
</evidence>
<dbReference type="AlphaFoldDB" id="A0AA41R8V0"/>
<dbReference type="Proteomes" id="UP001165427">
    <property type="component" value="Unassembled WGS sequence"/>
</dbReference>
<keyword evidence="1" id="KW-0472">Membrane</keyword>